<gene>
    <name evidence="3" type="ORF">HRI_002821600</name>
</gene>
<dbReference type="OrthoDB" id="1107388at2759"/>
<dbReference type="AlphaFoldDB" id="A0A9W7IBT3"/>
<reference evidence="3" key="1">
    <citation type="submission" date="2023-05" db="EMBL/GenBank/DDBJ databases">
        <title>Genome and transcriptome analyses reveal genes involved in the formation of fine ridges on petal epidermal cells in Hibiscus trionum.</title>
        <authorList>
            <person name="Koshimizu S."/>
            <person name="Masuda S."/>
            <person name="Ishii T."/>
            <person name="Shirasu K."/>
            <person name="Hoshino A."/>
            <person name="Arita M."/>
        </authorList>
    </citation>
    <scope>NUCLEOTIDE SEQUENCE</scope>
    <source>
        <strain evidence="3">Hamamatsu line</strain>
    </source>
</reference>
<sequence length="160" mass="16121">MNLKSTFSLVVLLLTTASLYAVARPDSFEAVSTQDNNDEGDAFSNPAPEFDDDSGSDVSASGLTKAEKKWEDGITGGDFGSLAGGPTGDDFGSWAGGPTGDGSTGDGNSMVCNEKGPCYMKKLTCPAKCFGKVSKSGSGFSASAGAGGCTMDCKTCTASC</sequence>
<evidence type="ECO:0000256" key="1">
    <source>
        <dbReference type="SAM" id="MobiDB-lite"/>
    </source>
</evidence>
<feature type="compositionally biased region" description="Gly residues" evidence="1">
    <location>
        <begin position="94"/>
        <end position="105"/>
    </location>
</feature>
<dbReference type="Proteomes" id="UP001165190">
    <property type="component" value="Unassembled WGS sequence"/>
</dbReference>
<evidence type="ECO:0000313" key="3">
    <source>
        <dbReference type="EMBL" id="GMI91523.1"/>
    </source>
</evidence>
<organism evidence="3 4">
    <name type="scientific">Hibiscus trionum</name>
    <name type="common">Flower of an hour</name>
    <dbReference type="NCBI Taxonomy" id="183268"/>
    <lineage>
        <taxon>Eukaryota</taxon>
        <taxon>Viridiplantae</taxon>
        <taxon>Streptophyta</taxon>
        <taxon>Embryophyta</taxon>
        <taxon>Tracheophyta</taxon>
        <taxon>Spermatophyta</taxon>
        <taxon>Magnoliopsida</taxon>
        <taxon>eudicotyledons</taxon>
        <taxon>Gunneridae</taxon>
        <taxon>Pentapetalae</taxon>
        <taxon>rosids</taxon>
        <taxon>malvids</taxon>
        <taxon>Malvales</taxon>
        <taxon>Malvaceae</taxon>
        <taxon>Malvoideae</taxon>
        <taxon>Hibiscus</taxon>
    </lineage>
</organism>
<accession>A0A9W7IBT3</accession>
<dbReference type="EMBL" id="BSYR01000024">
    <property type="protein sequence ID" value="GMI91523.1"/>
    <property type="molecule type" value="Genomic_DNA"/>
</dbReference>
<keyword evidence="4" id="KW-1185">Reference proteome</keyword>
<comment type="caution">
    <text evidence="3">The sequence shown here is derived from an EMBL/GenBank/DDBJ whole genome shotgun (WGS) entry which is preliminary data.</text>
</comment>
<dbReference type="PANTHER" id="PTHR34789">
    <property type="entry name" value="EXPRESSED PROTEIN"/>
    <property type="match status" value="1"/>
</dbReference>
<name>A0A9W7IBT3_HIBTR</name>
<feature type="signal peptide" evidence="2">
    <location>
        <begin position="1"/>
        <end position="23"/>
    </location>
</feature>
<feature type="compositionally biased region" description="Gly residues" evidence="1">
    <location>
        <begin position="74"/>
        <end position="87"/>
    </location>
</feature>
<proteinExistence type="predicted"/>
<evidence type="ECO:0000256" key="2">
    <source>
        <dbReference type="SAM" id="SignalP"/>
    </source>
</evidence>
<dbReference type="PANTHER" id="PTHR34789:SF1">
    <property type="entry name" value="EXPRESSED PROTEIN"/>
    <property type="match status" value="1"/>
</dbReference>
<feature type="region of interest" description="Disordered" evidence="1">
    <location>
        <begin position="31"/>
        <end position="107"/>
    </location>
</feature>
<feature type="chain" id="PRO_5040987060" evidence="2">
    <location>
        <begin position="24"/>
        <end position="160"/>
    </location>
</feature>
<evidence type="ECO:0000313" key="4">
    <source>
        <dbReference type="Proteomes" id="UP001165190"/>
    </source>
</evidence>
<keyword evidence="2" id="KW-0732">Signal</keyword>
<protein>
    <submittedName>
        <fullName evidence="3">Uncharacterized protein</fullName>
    </submittedName>
</protein>